<reference evidence="3 4" key="1">
    <citation type="submission" date="2019-03" db="EMBL/GenBank/DDBJ databases">
        <title>First draft genome of Liparis tanakae, snailfish: a comprehensive survey of snailfish specific genes.</title>
        <authorList>
            <person name="Kim W."/>
            <person name="Song I."/>
            <person name="Jeong J.-H."/>
            <person name="Kim D."/>
            <person name="Kim S."/>
            <person name="Ryu S."/>
            <person name="Song J.Y."/>
            <person name="Lee S.K."/>
        </authorList>
    </citation>
    <scope>NUCLEOTIDE SEQUENCE [LARGE SCALE GENOMIC DNA]</scope>
    <source>
        <tissue evidence="3">Muscle</tissue>
    </source>
</reference>
<keyword evidence="4" id="KW-1185">Reference proteome</keyword>
<dbReference type="EMBL" id="SRLO01000140">
    <property type="protein sequence ID" value="TNN72211.1"/>
    <property type="molecule type" value="Genomic_DNA"/>
</dbReference>
<dbReference type="Proteomes" id="UP000314294">
    <property type="component" value="Unassembled WGS sequence"/>
</dbReference>
<dbReference type="AlphaFoldDB" id="A0A4Z2I359"/>
<proteinExistence type="predicted"/>
<evidence type="ECO:0000313" key="3">
    <source>
        <dbReference type="EMBL" id="TNN72211.1"/>
    </source>
</evidence>
<protein>
    <submittedName>
        <fullName evidence="3">Splicing factor 3A subunit 2</fullName>
    </submittedName>
</protein>
<feature type="region of interest" description="Disordered" evidence="1">
    <location>
        <begin position="1"/>
        <end position="20"/>
    </location>
</feature>
<dbReference type="PROSITE" id="PS50003">
    <property type="entry name" value="PH_DOMAIN"/>
    <property type="match status" value="1"/>
</dbReference>
<dbReference type="PANTHER" id="PTHR47644:SF1">
    <property type="entry name" value="PDZ DOMAIN-CONTAINING PROTEIN"/>
    <property type="match status" value="1"/>
</dbReference>
<dbReference type="Gene3D" id="2.30.29.30">
    <property type="entry name" value="Pleckstrin-homology domain (PH domain)/Phosphotyrosine-binding domain (PTB)"/>
    <property type="match status" value="1"/>
</dbReference>
<feature type="region of interest" description="Disordered" evidence="1">
    <location>
        <begin position="316"/>
        <end position="370"/>
    </location>
</feature>
<dbReference type="InterPro" id="IPR011993">
    <property type="entry name" value="PH-like_dom_sf"/>
</dbReference>
<dbReference type="InterPro" id="IPR001849">
    <property type="entry name" value="PH_domain"/>
</dbReference>
<organism evidence="3 4">
    <name type="scientific">Liparis tanakae</name>
    <name type="common">Tanaka's snailfish</name>
    <dbReference type="NCBI Taxonomy" id="230148"/>
    <lineage>
        <taxon>Eukaryota</taxon>
        <taxon>Metazoa</taxon>
        <taxon>Chordata</taxon>
        <taxon>Craniata</taxon>
        <taxon>Vertebrata</taxon>
        <taxon>Euteleostomi</taxon>
        <taxon>Actinopterygii</taxon>
        <taxon>Neopterygii</taxon>
        <taxon>Teleostei</taxon>
        <taxon>Neoteleostei</taxon>
        <taxon>Acanthomorphata</taxon>
        <taxon>Eupercaria</taxon>
        <taxon>Perciformes</taxon>
        <taxon>Cottioidei</taxon>
        <taxon>Cottales</taxon>
        <taxon>Liparidae</taxon>
        <taxon>Liparis</taxon>
    </lineage>
</organism>
<name>A0A4Z2I359_9TELE</name>
<dbReference type="Pfam" id="PF00169">
    <property type="entry name" value="PH"/>
    <property type="match status" value="1"/>
</dbReference>
<evidence type="ECO:0000256" key="1">
    <source>
        <dbReference type="SAM" id="MobiDB-lite"/>
    </source>
</evidence>
<dbReference type="SMART" id="SM00233">
    <property type="entry name" value="PH"/>
    <property type="match status" value="1"/>
</dbReference>
<dbReference type="OrthoDB" id="2157866at2759"/>
<evidence type="ECO:0000313" key="4">
    <source>
        <dbReference type="Proteomes" id="UP000314294"/>
    </source>
</evidence>
<accession>A0A4Z2I359</accession>
<evidence type="ECO:0000259" key="2">
    <source>
        <dbReference type="PROSITE" id="PS50003"/>
    </source>
</evidence>
<sequence>MSPRVKLRPPPGPEDARSMDMTTQHNQDRGFYTETFHSSAWLHRGDEVQLAPPPAKTEPRAAAIRERTVKISRGTGECPWGFRLQFSKPIVGAELGPDASLGKPFVIRCRPASGSRVYLLSAASGQDTRRYAGHTAGLCAPQEDVDAALLCSWLKALERAVQPITQSHVWMDVTRHNSLLPPLALKGPECLGPLQKYEPLKASWAPLYCVLKDGCLYLYAGLRAPAAYGGIYLQGYVAREQPYASRRSTVELRPPAEEFKAFYLCAESARENQRWVTAITASIDKWRPSRSACQQYLNQPPGETLLMHPLCPHGGPTEPGLYPTEPGLYPTEPGLHPTEPGLHPTEPGLYPTEPGLYPTEPGLYPTEPGL</sequence>
<dbReference type="PANTHER" id="PTHR47644">
    <property type="entry name" value="AGAP008221-PA"/>
    <property type="match status" value="1"/>
</dbReference>
<gene>
    <name evidence="3" type="primary">SF3A2_2</name>
    <name evidence="3" type="ORF">EYF80_017495</name>
</gene>
<comment type="caution">
    <text evidence="3">The sequence shown here is derived from an EMBL/GenBank/DDBJ whole genome shotgun (WGS) entry which is preliminary data.</text>
</comment>
<dbReference type="SUPFAM" id="SSF50729">
    <property type="entry name" value="PH domain-like"/>
    <property type="match status" value="1"/>
</dbReference>
<feature type="domain" description="PH" evidence="2">
    <location>
        <begin position="187"/>
        <end position="284"/>
    </location>
</feature>